<dbReference type="AlphaFoldDB" id="A0A1F4URN9"/>
<comment type="similarity">
    <text evidence="4">Belongs to the MsrA Met sulfoxide reductase family.</text>
</comment>
<dbReference type="EMBL" id="MEVA01000009">
    <property type="protein sequence ID" value="OGC47470.1"/>
    <property type="molecule type" value="Genomic_DNA"/>
</dbReference>
<dbReference type="SUPFAM" id="SSF55068">
    <property type="entry name" value="Peptide methionine sulfoxide reductase"/>
    <property type="match status" value="1"/>
</dbReference>
<feature type="domain" description="Peptide methionine sulphoxide reductase MsrA" evidence="5">
    <location>
        <begin position="8"/>
        <end position="150"/>
    </location>
</feature>
<keyword evidence="1 4" id="KW-0560">Oxidoreductase</keyword>
<protein>
    <recommendedName>
        <fullName evidence="4">Peptide methionine sulfoxide reductase MsrA</fullName>
        <shortName evidence="4">Protein-methionine-S-oxide reductase</shortName>
        <ecNumber evidence="4">1.8.4.11</ecNumber>
    </recommendedName>
    <alternativeName>
        <fullName evidence="4">Peptide-methionine (S)-S-oxide reductase</fullName>
        <shortName evidence="4">Peptide Met(O) reductase</shortName>
    </alternativeName>
</protein>
<feature type="active site" evidence="4">
    <location>
        <position position="14"/>
    </location>
</feature>
<dbReference type="InterPro" id="IPR036509">
    <property type="entry name" value="Met_Sox_Rdtase_MsrA_sf"/>
</dbReference>
<dbReference type="HAMAP" id="MF_01401">
    <property type="entry name" value="MsrA"/>
    <property type="match status" value="1"/>
</dbReference>
<comment type="catalytic activity">
    <reaction evidence="2 4">
        <text>L-methionyl-[protein] + [thioredoxin]-disulfide + H2O = L-methionyl-(S)-S-oxide-[protein] + [thioredoxin]-dithiol</text>
        <dbReference type="Rhea" id="RHEA:14217"/>
        <dbReference type="Rhea" id="RHEA-COMP:10698"/>
        <dbReference type="Rhea" id="RHEA-COMP:10700"/>
        <dbReference type="Rhea" id="RHEA-COMP:12313"/>
        <dbReference type="Rhea" id="RHEA-COMP:12315"/>
        <dbReference type="ChEBI" id="CHEBI:15377"/>
        <dbReference type="ChEBI" id="CHEBI:16044"/>
        <dbReference type="ChEBI" id="CHEBI:29950"/>
        <dbReference type="ChEBI" id="CHEBI:44120"/>
        <dbReference type="ChEBI" id="CHEBI:50058"/>
        <dbReference type="EC" id="1.8.4.11"/>
    </reaction>
</comment>
<dbReference type="PANTHER" id="PTHR43774:SF1">
    <property type="entry name" value="PEPTIDE METHIONINE SULFOXIDE REDUCTASE MSRA 2"/>
    <property type="match status" value="1"/>
</dbReference>
<comment type="function">
    <text evidence="4">Has an important function as a repair enzyme for proteins that have been inactivated by oxidation. Catalyzes the reversible oxidation-reduction of methionine sulfoxide in proteins to methionine.</text>
</comment>
<proteinExistence type="inferred from homology"/>
<dbReference type="Gene3D" id="3.30.1060.10">
    <property type="entry name" value="Peptide methionine sulphoxide reductase MsrA"/>
    <property type="match status" value="1"/>
</dbReference>
<comment type="catalytic activity">
    <reaction evidence="3 4">
        <text>[thioredoxin]-disulfide + L-methionine + H2O = L-methionine (S)-S-oxide + [thioredoxin]-dithiol</text>
        <dbReference type="Rhea" id="RHEA:19993"/>
        <dbReference type="Rhea" id="RHEA-COMP:10698"/>
        <dbReference type="Rhea" id="RHEA-COMP:10700"/>
        <dbReference type="ChEBI" id="CHEBI:15377"/>
        <dbReference type="ChEBI" id="CHEBI:29950"/>
        <dbReference type="ChEBI" id="CHEBI:50058"/>
        <dbReference type="ChEBI" id="CHEBI:57844"/>
        <dbReference type="ChEBI" id="CHEBI:58772"/>
        <dbReference type="EC" id="1.8.4.11"/>
    </reaction>
</comment>
<dbReference type="GO" id="GO:0008113">
    <property type="term" value="F:peptide-methionine (S)-S-oxide reductase activity"/>
    <property type="evidence" value="ECO:0007669"/>
    <property type="project" value="UniProtKB-UniRule"/>
</dbReference>
<gene>
    <name evidence="4" type="primary">msrA</name>
    <name evidence="6" type="ORF">A2886_03545</name>
</gene>
<evidence type="ECO:0000259" key="5">
    <source>
        <dbReference type="Pfam" id="PF01625"/>
    </source>
</evidence>
<evidence type="ECO:0000256" key="1">
    <source>
        <dbReference type="ARBA" id="ARBA00023002"/>
    </source>
</evidence>
<comment type="caution">
    <text evidence="6">The sequence shown here is derived from an EMBL/GenBank/DDBJ whole genome shotgun (WGS) entry which is preliminary data.</text>
</comment>
<dbReference type="GO" id="GO:0033744">
    <property type="term" value="F:L-methionine:thioredoxin-disulfide S-oxidoreductase activity"/>
    <property type="evidence" value="ECO:0007669"/>
    <property type="project" value="RHEA"/>
</dbReference>
<reference evidence="6 7" key="1">
    <citation type="journal article" date="2016" name="Nat. Commun.">
        <title>Thousands of microbial genomes shed light on interconnected biogeochemical processes in an aquifer system.</title>
        <authorList>
            <person name="Anantharaman K."/>
            <person name="Brown C.T."/>
            <person name="Hug L.A."/>
            <person name="Sharon I."/>
            <person name="Castelle C.J."/>
            <person name="Probst A.J."/>
            <person name="Thomas B.C."/>
            <person name="Singh A."/>
            <person name="Wilkins M.J."/>
            <person name="Karaoz U."/>
            <person name="Brodie E.L."/>
            <person name="Williams K.H."/>
            <person name="Hubbard S.S."/>
            <person name="Banfield J.F."/>
        </authorList>
    </citation>
    <scope>NUCLEOTIDE SEQUENCE [LARGE SCALE GENOMIC DNA]</scope>
</reference>
<evidence type="ECO:0000256" key="4">
    <source>
        <dbReference type="HAMAP-Rule" id="MF_01401"/>
    </source>
</evidence>
<name>A0A1F4URN9_UNCKA</name>
<dbReference type="Pfam" id="PF01625">
    <property type="entry name" value="PMSR"/>
    <property type="match status" value="1"/>
</dbReference>
<dbReference type="PANTHER" id="PTHR43774">
    <property type="entry name" value="PEPTIDE METHIONINE SULFOXIDE REDUCTASE"/>
    <property type="match status" value="1"/>
</dbReference>
<evidence type="ECO:0000313" key="6">
    <source>
        <dbReference type="EMBL" id="OGC47470.1"/>
    </source>
</evidence>
<organism evidence="6 7">
    <name type="scientific">candidate division WWE3 bacterium RIFCSPHIGHO2_01_FULL_42_13</name>
    <dbReference type="NCBI Taxonomy" id="1802617"/>
    <lineage>
        <taxon>Bacteria</taxon>
        <taxon>Katanobacteria</taxon>
    </lineage>
</organism>
<evidence type="ECO:0000256" key="2">
    <source>
        <dbReference type="ARBA" id="ARBA00047806"/>
    </source>
</evidence>
<evidence type="ECO:0000256" key="3">
    <source>
        <dbReference type="ARBA" id="ARBA00048782"/>
    </source>
</evidence>
<dbReference type="Proteomes" id="UP000176608">
    <property type="component" value="Unassembled WGS sequence"/>
</dbReference>
<dbReference type="STRING" id="1802617.A2886_03545"/>
<dbReference type="InterPro" id="IPR002569">
    <property type="entry name" value="Met_Sox_Rdtase_MsrA_dom"/>
</dbReference>
<dbReference type="NCBIfam" id="TIGR00401">
    <property type="entry name" value="msrA"/>
    <property type="match status" value="1"/>
</dbReference>
<accession>A0A1F4URN9</accession>
<evidence type="ECO:0000313" key="7">
    <source>
        <dbReference type="Proteomes" id="UP000176608"/>
    </source>
</evidence>
<dbReference type="EC" id="1.8.4.11" evidence="4"/>
<sequence>MGENLEVATLGGGCFWCTEAVFQRLRGVESVVSGYAGGDMENPDYSAVSSGQTGHAEVIQIHFDPKVISYENLLEVFFATHDPTTMNRQGNDVGPQYRSVIFYHDEKQKQAAEKMIAPPIVTELKPFEHFYKAEDYNQNYFNQNSGNPYCTIVISPKLEKLKQKFSEKLKS</sequence>